<gene>
    <name evidence="4" type="primary">LOC103677164</name>
</gene>
<dbReference type="InterPro" id="IPR001304">
    <property type="entry name" value="C-type_lectin-like"/>
</dbReference>
<keyword evidence="2" id="KW-1015">Disulfide bond</keyword>
<dbReference type="PROSITE" id="PS50041">
    <property type="entry name" value="C_TYPE_LECTIN_2"/>
    <property type="match status" value="1"/>
</dbReference>
<evidence type="ECO:0000256" key="2">
    <source>
        <dbReference type="ARBA" id="ARBA00023157"/>
    </source>
</evidence>
<dbReference type="SMART" id="SM00034">
    <property type="entry name" value="CLECT"/>
    <property type="match status" value="1"/>
</dbReference>
<dbReference type="InterPro" id="IPR016187">
    <property type="entry name" value="CTDL_fold"/>
</dbReference>
<reference evidence="4" key="1">
    <citation type="submission" date="2019-03" db="UniProtKB">
        <authorList>
            <consortium name="Ensembl"/>
        </authorList>
    </citation>
    <scope>IDENTIFICATION</scope>
</reference>
<keyword evidence="1" id="KW-0430">Lectin</keyword>
<accession>A0A452T0E3</accession>
<dbReference type="GO" id="GO:0030246">
    <property type="term" value="F:carbohydrate binding"/>
    <property type="evidence" value="ECO:0007669"/>
    <property type="project" value="UniProtKB-KW"/>
</dbReference>
<dbReference type="InterPro" id="IPR016186">
    <property type="entry name" value="C-type_lectin-like/link_sf"/>
</dbReference>
<evidence type="ECO:0000313" key="4">
    <source>
        <dbReference type="Ensembl" id="ENSUMAP00000001235"/>
    </source>
</evidence>
<name>A0A452T0E3_URSMA</name>
<proteinExistence type="predicted"/>
<dbReference type="Ensembl" id="ENSUMAT00000001563.1">
    <property type="protein sequence ID" value="ENSUMAP00000001235.1"/>
    <property type="gene ID" value="ENSUMAG00000001184.1"/>
</dbReference>
<dbReference type="GeneTree" id="ENSGT00940000162906"/>
<evidence type="ECO:0000259" key="3">
    <source>
        <dbReference type="PROSITE" id="PS50041"/>
    </source>
</evidence>
<dbReference type="AlphaFoldDB" id="A0A452T0E3"/>
<protein>
    <submittedName>
        <fullName evidence="4">C-type lectin domain family 4 member G-like</fullName>
    </submittedName>
</protein>
<dbReference type="Gene3D" id="3.10.100.10">
    <property type="entry name" value="Mannose-Binding Protein A, subunit A"/>
    <property type="match status" value="1"/>
</dbReference>
<dbReference type="SUPFAM" id="SSF56436">
    <property type="entry name" value="C-type lectin-like"/>
    <property type="match status" value="1"/>
</dbReference>
<organism evidence="4">
    <name type="scientific">Ursus maritimus</name>
    <name type="common">Polar bear</name>
    <name type="synonym">Thalarctos maritimus</name>
    <dbReference type="NCBI Taxonomy" id="29073"/>
    <lineage>
        <taxon>Eukaryota</taxon>
        <taxon>Metazoa</taxon>
        <taxon>Chordata</taxon>
        <taxon>Craniata</taxon>
        <taxon>Vertebrata</taxon>
        <taxon>Euteleostomi</taxon>
        <taxon>Mammalia</taxon>
        <taxon>Eutheria</taxon>
        <taxon>Laurasiatheria</taxon>
        <taxon>Carnivora</taxon>
        <taxon>Caniformia</taxon>
        <taxon>Ursidae</taxon>
        <taxon>Ursus</taxon>
    </lineage>
</organism>
<feature type="domain" description="C-type lectin" evidence="3">
    <location>
        <begin position="151"/>
        <end position="254"/>
    </location>
</feature>
<dbReference type="PANTHER" id="PTHR22803">
    <property type="entry name" value="MANNOSE, PHOSPHOLIPASE, LECTIN RECEPTOR RELATED"/>
    <property type="match status" value="1"/>
</dbReference>
<dbReference type="InterPro" id="IPR050111">
    <property type="entry name" value="C-type_lectin/snaclec_domain"/>
</dbReference>
<dbReference type="InterPro" id="IPR018378">
    <property type="entry name" value="C-type_lectin_CS"/>
</dbReference>
<evidence type="ECO:0000256" key="1">
    <source>
        <dbReference type="ARBA" id="ARBA00022734"/>
    </source>
</evidence>
<dbReference type="Pfam" id="PF00059">
    <property type="entry name" value="Lectin_C"/>
    <property type="match status" value="1"/>
</dbReference>
<sequence length="268" mass="30313">NSRLPANYCRELAQQTPLNKSSASLTALDKGLYCSGPQCLHLKNGWGISEPQNALPWEWGKALATWGLRNRERSQGGFGVQSTSSRLSPVLKRTQQVQKEVFQLNEKVTQGLGDAGHDRDFIRGEVFQQIKAVLAGNESSCEPCPLDWKVFQGSCYFFSLDNLTWTQANDSCVQKKGHLVIINCRTEQDFLTSTVQVTSWIGLFKEGQKGHHRWMDASTPTYINWDSEELHDNVTVPACMVMHSYGHWSDFSCELGRFAFICERRQNC</sequence>
<dbReference type="PROSITE" id="PS00615">
    <property type="entry name" value="C_TYPE_LECTIN_1"/>
    <property type="match status" value="1"/>
</dbReference>